<name>A0ABU7XHE2_9HYPH</name>
<evidence type="ECO:0000313" key="3">
    <source>
        <dbReference type="Proteomes" id="UP001350748"/>
    </source>
</evidence>
<gene>
    <name evidence="2" type="ORF">V3H18_07915</name>
</gene>
<feature type="signal peptide" evidence="1">
    <location>
        <begin position="1"/>
        <end position="25"/>
    </location>
</feature>
<dbReference type="InterPro" id="IPR009380">
    <property type="entry name" value="DUF1036"/>
</dbReference>
<proteinExistence type="predicted"/>
<dbReference type="Proteomes" id="UP001350748">
    <property type="component" value="Unassembled WGS sequence"/>
</dbReference>
<comment type="caution">
    <text evidence="2">The sequence shown here is derived from an EMBL/GenBank/DDBJ whole genome shotgun (WGS) entry which is preliminary data.</text>
</comment>
<evidence type="ECO:0000256" key="1">
    <source>
        <dbReference type="SAM" id="SignalP"/>
    </source>
</evidence>
<keyword evidence="3" id="KW-1185">Reference proteome</keyword>
<dbReference type="RefSeq" id="WP_332081468.1">
    <property type="nucleotide sequence ID" value="NZ_JAZHYN010000018.1"/>
</dbReference>
<keyword evidence="1" id="KW-0732">Signal</keyword>
<reference evidence="2 3" key="1">
    <citation type="submission" date="2024-02" db="EMBL/GenBank/DDBJ databases">
        <authorList>
            <person name="Grouzdev D."/>
        </authorList>
    </citation>
    <scope>NUCLEOTIDE SEQUENCE [LARGE SCALE GENOMIC DNA]</scope>
    <source>
        <strain evidence="2 3">9N</strain>
    </source>
</reference>
<dbReference type="EMBL" id="JAZHYN010000018">
    <property type="protein sequence ID" value="MEF3366457.1"/>
    <property type="molecule type" value="Genomic_DNA"/>
</dbReference>
<organism evidence="2 3">
    <name type="scientific">Methylocystis borbori</name>
    <dbReference type="NCBI Taxonomy" id="3118750"/>
    <lineage>
        <taxon>Bacteria</taxon>
        <taxon>Pseudomonadati</taxon>
        <taxon>Pseudomonadota</taxon>
        <taxon>Alphaproteobacteria</taxon>
        <taxon>Hyphomicrobiales</taxon>
        <taxon>Methylocystaceae</taxon>
        <taxon>Methylocystis</taxon>
    </lineage>
</organism>
<protein>
    <submittedName>
        <fullName evidence="2">DUF1036 domain-containing protein</fullName>
    </submittedName>
</protein>
<evidence type="ECO:0000313" key="2">
    <source>
        <dbReference type="EMBL" id="MEF3366457.1"/>
    </source>
</evidence>
<feature type="chain" id="PRO_5045726897" evidence="1">
    <location>
        <begin position="26"/>
        <end position="141"/>
    </location>
</feature>
<dbReference type="Pfam" id="PF06282">
    <property type="entry name" value="DUF1036"/>
    <property type="match status" value="1"/>
</dbReference>
<sequence length="141" mass="16093">MRRFLILFAALAVSLIAFAPSAAQAWFKFRNKTNATVWVSFLWYAPGCSDGGDWEKKGWWKLEPGQIKTVFGQDLQSVNTYYYYYAESSDGTKWSGPFNICVPQTAYDWCINTCCTPTCRTVGFREKYIGGNNNYTVNLVK</sequence>
<accession>A0ABU7XHE2</accession>